<name>A0AA35RA43_GEOBA</name>
<gene>
    <name evidence="1" type="ORF">GBAR_LOCUS5324</name>
</gene>
<dbReference type="Pfam" id="PF05973">
    <property type="entry name" value="Gp49"/>
    <property type="match status" value="1"/>
</dbReference>
<evidence type="ECO:0000313" key="1">
    <source>
        <dbReference type="EMBL" id="CAI8007663.1"/>
    </source>
</evidence>
<protein>
    <submittedName>
        <fullName evidence="1">Toxin HigB3</fullName>
    </submittedName>
</protein>
<keyword evidence="2" id="KW-1185">Reference proteome</keyword>
<comment type="caution">
    <text evidence="1">The sequence shown here is derived from an EMBL/GenBank/DDBJ whole genome shotgun (WGS) entry which is preliminary data.</text>
</comment>
<dbReference type="Proteomes" id="UP001174909">
    <property type="component" value="Unassembled WGS sequence"/>
</dbReference>
<reference evidence="1" key="1">
    <citation type="submission" date="2023-03" db="EMBL/GenBank/DDBJ databases">
        <authorList>
            <person name="Steffen K."/>
            <person name="Cardenas P."/>
        </authorList>
    </citation>
    <scope>NUCLEOTIDE SEQUENCE</scope>
</reference>
<dbReference type="EMBL" id="CASHTH010000796">
    <property type="protein sequence ID" value="CAI8007663.1"/>
    <property type="molecule type" value="Genomic_DNA"/>
</dbReference>
<organism evidence="1 2">
    <name type="scientific">Geodia barretti</name>
    <name type="common">Barrett's horny sponge</name>
    <dbReference type="NCBI Taxonomy" id="519541"/>
    <lineage>
        <taxon>Eukaryota</taxon>
        <taxon>Metazoa</taxon>
        <taxon>Porifera</taxon>
        <taxon>Demospongiae</taxon>
        <taxon>Heteroscleromorpha</taxon>
        <taxon>Tetractinellida</taxon>
        <taxon>Astrophorina</taxon>
        <taxon>Geodiidae</taxon>
        <taxon>Geodia</taxon>
    </lineage>
</organism>
<dbReference type="AlphaFoldDB" id="A0AA35RA43"/>
<dbReference type="InterPro" id="IPR009241">
    <property type="entry name" value="HigB-like"/>
</dbReference>
<accession>A0AA35RA43</accession>
<proteinExistence type="predicted"/>
<evidence type="ECO:0000313" key="2">
    <source>
        <dbReference type="Proteomes" id="UP001174909"/>
    </source>
</evidence>
<sequence length="119" mass="13511">MWSVGLHPTFRAEFKALPVSVHDKLLAYAELIERFGPTLGRPWADSLNGSRHRNMKELRFSAGGGTWRVAFAFDPNRRAILLAIGDKSKVEGKRFYRSLIAQADQRFDVYIENMGGKEV</sequence>